<dbReference type="InParanoid" id="A3LNP5"/>
<dbReference type="RefSeq" id="XP_001382927.2">
    <property type="nucleotide sequence ID" value="XM_001382890.1"/>
</dbReference>
<keyword evidence="3" id="KW-1185">Reference proteome</keyword>
<sequence length="704" mass="79546">MPVPSTSDWFAPIPLADYRQINELSGENVPAESPIDEPLGGLDVRCGPILRLAGTLENGSTNYRGSIMIVVKDNKDSVVPPVSYKIGPASEKDGSADLVKSGEFPGTNYHEQDGFSFFRYDIDLQLTSYEQNVKYFINNHYKQSFQFFIPAVDESMNVVSFSCNGFSLATSTSEYKSSLWYDVLAKHSDQHYHVMLGGGDQIYCDSVKLNSTELSRWMTESSSHKKKHMAATDLLLTELNNYYLNHYLAWFGKGFWTGKNGKTLQRLFPLTMAQIPSVNIFDDHDIIDGFGSYHDSTMASPVLSTVGTVAYKFYMLFQQHTSIEEKAHESDPSWILGSGPGPYIKQKNHSVYARLGKEIGLVGVDCRTERKLKQVVSPSSYKNIFSRLKKEVAAAPEIKHLLVMLGVPIFYPRLVWLEWLLTSTVLKPVRALAAKGVINKGLVNEFDGDIEVLDDLNDHWCSKHHKRERNHFINELLQFGASSGVRITILSGDVHLCAIGRFKTKWHHHPHAHLIKGENIEELNEQIASRPEYDPRLIFNIISSAIINAPPPDAMAGLLNRRSKIHHFDNGVTDEDIVPIFLNDVDGSPRENQQFMNKRNWSDLIIAKQSKYKTKITSDSAEEVVRKFPRPVFDDGTEPKNDLNKKTANERFIEYPLYDDSLVTTLHVEQEPNNYDAPTTGYEVFIPKLAGSFKLDPTSVKHLH</sequence>
<evidence type="ECO:0000313" key="2">
    <source>
        <dbReference type="EMBL" id="ABN64898.2"/>
    </source>
</evidence>
<dbReference type="PANTHER" id="PTHR46689:SF1">
    <property type="entry name" value="PHOD-LIKE PHOSPHATASE DOMAIN-CONTAINING PROTEIN"/>
    <property type="match status" value="1"/>
</dbReference>
<feature type="domain" description="PhoD-like phosphatase" evidence="1">
    <location>
        <begin position="534"/>
        <end position="614"/>
    </location>
</feature>
<feature type="domain" description="PhoD-like phosphatase" evidence="1">
    <location>
        <begin position="145"/>
        <end position="421"/>
    </location>
</feature>
<dbReference type="Proteomes" id="UP000002258">
    <property type="component" value="Chromosome 2"/>
</dbReference>
<reference evidence="2 3" key="1">
    <citation type="journal article" date="2007" name="Nat. Biotechnol.">
        <title>Genome sequence of the lignocellulose-bioconverting and xylose-fermenting yeast Pichia stipitis.</title>
        <authorList>
            <person name="Jeffries T.W."/>
            <person name="Grigoriev I.V."/>
            <person name="Grimwood J."/>
            <person name="Laplaza J.M."/>
            <person name="Aerts A."/>
            <person name="Salamov A."/>
            <person name="Schmutz J."/>
            <person name="Lindquist E."/>
            <person name="Dehal P."/>
            <person name="Shapiro H."/>
            <person name="Jin Y.S."/>
            <person name="Passoth V."/>
            <person name="Richardson P.M."/>
        </authorList>
    </citation>
    <scope>NUCLEOTIDE SEQUENCE [LARGE SCALE GENOMIC DNA]</scope>
    <source>
        <strain evidence="3">ATCC 58785 / CBS 6054 / NBRC 10063 / NRRL Y-11545</strain>
    </source>
</reference>
<dbReference type="Gene3D" id="3.60.21.70">
    <property type="entry name" value="PhoD-like phosphatase"/>
    <property type="match status" value="1"/>
</dbReference>
<dbReference type="KEGG" id="pic:PICST_87049"/>
<dbReference type="InterPro" id="IPR018946">
    <property type="entry name" value="PhoD-like_MPP"/>
</dbReference>
<dbReference type="HOGENOM" id="CLU_000998_3_0_1"/>
<dbReference type="eggNOG" id="ENOG502QPI0">
    <property type="taxonomic scope" value="Eukaryota"/>
</dbReference>
<dbReference type="InterPro" id="IPR043904">
    <property type="entry name" value="PhoD_2-like"/>
</dbReference>
<name>A3LNP5_PICST</name>
<accession>A3LNP5</accession>
<protein>
    <recommendedName>
        <fullName evidence="1">PhoD-like phosphatase domain-containing protein</fullName>
    </recommendedName>
</protein>
<dbReference type="EMBL" id="CP000496">
    <property type="protein sequence ID" value="ABN64898.2"/>
    <property type="molecule type" value="Genomic_DNA"/>
</dbReference>
<organism evidence="2 3">
    <name type="scientific">Scheffersomyces stipitis (strain ATCC 58785 / CBS 6054 / NBRC 10063 / NRRL Y-11545)</name>
    <name type="common">Yeast</name>
    <name type="synonym">Pichia stipitis</name>
    <dbReference type="NCBI Taxonomy" id="322104"/>
    <lineage>
        <taxon>Eukaryota</taxon>
        <taxon>Fungi</taxon>
        <taxon>Dikarya</taxon>
        <taxon>Ascomycota</taxon>
        <taxon>Saccharomycotina</taxon>
        <taxon>Pichiomycetes</taxon>
        <taxon>Debaryomycetaceae</taxon>
        <taxon>Scheffersomyces</taxon>
    </lineage>
</organism>
<dbReference type="STRING" id="322104.A3LNP5"/>
<dbReference type="GeneID" id="4837458"/>
<dbReference type="OrthoDB" id="2419400at2759"/>
<dbReference type="CDD" id="cd07389">
    <property type="entry name" value="MPP_PhoD"/>
    <property type="match status" value="1"/>
</dbReference>
<feature type="domain" description="PhoD-like phosphatase" evidence="1">
    <location>
        <begin position="430"/>
        <end position="507"/>
    </location>
</feature>
<dbReference type="InterPro" id="IPR038607">
    <property type="entry name" value="PhoD-like_sf"/>
</dbReference>
<dbReference type="AlphaFoldDB" id="A3LNP5"/>
<dbReference type="OMA" id="WFGKGFW"/>
<dbReference type="FunCoup" id="A3LNP5">
    <property type="interactions" value="89"/>
</dbReference>
<dbReference type="Pfam" id="PF19050">
    <property type="entry name" value="PhoD_2"/>
    <property type="match status" value="3"/>
</dbReference>
<dbReference type="PANTHER" id="PTHR46689">
    <property type="entry name" value="MEMBRANE PROTEIN, PUTATIVE-RELATED"/>
    <property type="match status" value="1"/>
</dbReference>
<evidence type="ECO:0000259" key="1">
    <source>
        <dbReference type="Pfam" id="PF19050"/>
    </source>
</evidence>
<gene>
    <name evidence="2" type="ORF">PICST_87049</name>
</gene>
<proteinExistence type="predicted"/>
<evidence type="ECO:0000313" key="3">
    <source>
        <dbReference type="Proteomes" id="UP000002258"/>
    </source>
</evidence>
<dbReference type="GO" id="GO:0005886">
    <property type="term" value="C:plasma membrane"/>
    <property type="evidence" value="ECO:0007669"/>
    <property type="project" value="EnsemblFungi"/>
</dbReference>